<evidence type="ECO:0000313" key="7">
    <source>
        <dbReference type="Proteomes" id="UP000830167"/>
    </source>
</evidence>
<dbReference type="InterPro" id="IPR001387">
    <property type="entry name" value="Cro/C1-type_HTH"/>
</dbReference>
<protein>
    <submittedName>
        <fullName evidence="6">LacI family transcriptional regulator</fullName>
    </submittedName>
</protein>
<dbReference type="SUPFAM" id="SSF53822">
    <property type="entry name" value="Periplasmic binding protein-like I"/>
    <property type="match status" value="1"/>
</dbReference>
<organism evidence="6 7">
    <name type="scientific">Fodinisporobacter ferrooxydans</name>
    <dbReference type="NCBI Taxonomy" id="2901836"/>
    <lineage>
        <taxon>Bacteria</taxon>
        <taxon>Bacillati</taxon>
        <taxon>Bacillota</taxon>
        <taxon>Bacilli</taxon>
        <taxon>Bacillales</taxon>
        <taxon>Alicyclobacillaceae</taxon>
        <taxon>Fodinisporobacter</taxon>
    </lineage>
</organism>
<gene>
    <name evidence="6" type="ORF">LSG31_21265</name>
</gene>
<feature type="domain" description="HTH cro/C1-type" evidence="5">
    <location>
        <begin position="2"/>
        <end position="50"/>
    </location>
</feature>
<dbReference type="InterPro" id="IPR001761">
    <property type="entry name" value="Peripla_BP/Lac1_sug-bd_dom"/>
</dbReference>
<dbReference type="Proteomes" id="UP000830167">
    <property type="component" value="Chromosome"/>
</dbReference>
<dbReference type="SMART" id="SM00354">
    <property type="entry name" value="HTH_LACI"/>
    <property type="match status" value="1"/>
</dbReference>
<dbReference type="InterPro" id="IPR010982">
    <property type="entry name" value="Lambda_DNA-bd_dom_sf"/>
</dbReference>
<dbReference type="PANTHER" id="PTHR30146">
    <property type="entry name" value="LACI-RELATED TRANSCRIPTIONAL REPRESSOR"/>
    <property type="match status" value="1"/>
</dbReference>
<evidence type="ECO:0000256" key="2">
    <source>
        <dbReference type="ARBA" id="ARBA00023125"/>
    </source>
</evidence>
<dbReference type="RefSeq" id="WP_347437050.1">
    <property type="nucleotide sequence ID" value="NZ_CP089291.1"/>
</dbReference>
<name>A0ABY4CIM6_9BACL</name>
<dbReference type="Gene3D" id="1.10.260.40">
    <property type="entry name" value="lambda repressor-like DNA-binding domains"/>
    <property type="match status" value="1"/>
</dbReference>
<sequence>MLKMEDVAKIANVSTATVSRVLSNNKNVSKKTKEKVLKVINQLEYKPNRLASNFRKKTSETIAVILPDIANPFFSEIVKGFRDEALENGYHLLLCDTGNSAAQEKEFVELVKERFVDGIILATARMPKDEIYKLSQEIPVVLACEYVESYEIPTVSIDNVSAAREATEYLIDQGHTRIGFITGPLEIILSRDRVKGYRQALLLREIPIHDFLIQEGDFSVKSGYDIMTKFLANEQKPTAIFASNDEMAIGAMKACKSKGLRIPDDISIIGFDDVPISTLVEPELTTVSQPKYEIGSQAMKMLLNIIETNDLKQKQIVLPHKLMIRQTTHP</sequence>
<dbReference type="InterPro" id="IPR000843">
    <property type="entry name" value="HTH_LacI"/>
</dbReference>
<dbReference type="CDD" id="cd01392">
    <property type="entry name" value="HTH_LacI"/>
    <property type="match status" value="1"/>
</dbReference>
<dbReference type="PROSITE" id="PS50943">
    <property type="entry name" value="HTH_CROC1"/>
    <property type="match status" value="1"/>
</dbReference>
<dbReference type="PROSITE" id="PS00356">
    <property type="entry name" value="HTH_LACI_1"/>
    <property type="match status" value="1"/>
</dbReference>
<dbReference type="CDD" id="cd06284">
    <property type="entry name" value="PBP1_LacI-like"/>
    <property type="match status" value="1"/>
</dbReference>
<dbReference type="PROSITE" id="PS50932">
    <property type="entry name" value="HTH_LACI_2"/>
    <property type="match status" value="1"/>
</dbReference>
<dbReference type="Pfam" id="PF00532">
    <property type="entry name" value="Peripla_BP_1"/>
    <property type="match status" value="1"/>
</dbReference>
<dbReference type="Gene3D" id="3.40.50.2300">
    <property type="match status" value="2"/>
</dbReference>
<keyword evidence="2" id="KW-0238">DNA-binding</keyword>
<proteinExistence type="predicted"/>
<accession>A0ABY4CIM6</accession>
<dbReference type="InterPro" id="IPR028082">
    <property type="entry name" value="Peripla_BP_I"/>
</dbReference>
<evidence type="ECO:0000259" key="5">
    <source>
        <dbReference type="PROSITE" id="PS50943"/>
    </source>
</evidence>
<evidence type="ECO:0000256" key="3">
    <source>
        <dbReference type="ARBA" id="ARBA00023163"/>
    </source>
</evidence>
<dbReference type="SUPFAM" id="SSF47413">
    <property type="entry name" value="lambda repressor-like DNA-binding domains"/>
    <property type="match status" value="1"/>
</dbReference>
<dbReference type="PANTHER" id="PTHR30146:SF109">
    <property type="entry name" value="HTH-TYPE TRANSCRIPTIONAL REGULATOR GALS"/>
    <property type="match status" value="1"/>
</dbReference>
<keyword evidence="7" id="KW-1185">Reference proteome</keyword>
<evidence type="ECO:0000313" key="6">
    <source>
        <dbReference type="EMBL" id="UOF90355.1"/>
    </source>
</evidence>
<dbReference type="EMBL" id="CP089291">
    <property type="protein sequence ID" value="UOF90355.1"/>
    <property type="molecule type" value="Genomic_DNA"/>
</dbReference>
<evidence type="ECO:0000259" key="4">
    <source>
        <dbReference type="PROSITE" id="PS50932"/>
    </source>
</evidence>
<feature type="domain" description="HTH lacI-type" evidence="4">
    <location>
        <begin position="2"/>
        <end position="56"/>
    </location>
</feature>
<reference evidence="6" key="1">
    <citation type="submission" date="2021-12" db="EMBL/GenBank/DDBJ databases">
        <title>Alicyclobacillaceae gen. nov., sp. nov., isolated from chalcocite enrichment system.</title>
        <authorList>
            <person name="Jiang Z."/>
        </authorList>
    </citation>
    <scope>NUCLEOTIDE SEQUENCE</scope>
    <source>
        <strain evidence="6">MYW30-H2</strain>
    </source>
</reference>
<evidence type="ECO:0000256" key="1">
    <source>
        <dbReference type="ARBA" id="ARBA00023015"/>
    </source>
</evidence>
<dbReference type="Pfam" id="PF00356">
    <property type="entry name" value="LacI"/>
    <property type="match status" value="1"/>
</dbReference>
<keyword evidence="1" id="KW-0805">Transcription regulation</keyword>
<keyword evidence="3" id="KW-0804">Transcription</keyword>